<accession>A0A3P7NGK2</accession>
<sequence length="97" mass="10818">MGHLREKALIVQLHQVTDSSQPHSSQRGGHAEYSDILQEFRVGDRVLSFQLQYSVEAAELEVIRFPGFVRAGGLFGRLFSFAKLPQISDLFATPETG</sequence>
<evidence type="ECO:0000313" key="2">
    <source>
        <dbReference type="Proteomes" id="UP000281553"/>
    </source>
</evidence>
<dbReference type="AlphaFoldDB" id="A0A3P7NGK2"/>
<evidence type="ECO:0000313" key="1">
    <source>
        <dbReference type="EMBL" id="VDN34758.1"/>
    </source>
</evidence>
<dbReference type="Proteomes" id="UP000281553">
    <property type="component" value="Unassembled WGS sequence"/>
</dbReference>
<protein>
    <submittedName>
        <fullName evidence="1">Uncharacterized protein</fullName>
    </submittedName>
</protein>
<keyword evidence="2" id="KW-1185">Reference proteome</keyword>
<organism evidence="1 2">
    <name type="scientific">Dibothriocephalus latus</name>
    <name type="common">Fish tapeworm</name>
    <name type="synonym">Diphyllobothrium latum</name>
    <dbReference type="NCBI Taxonomy" id="60516"/>
    <lineage>
        <taxon>Eukaryota</taxon>
        <taxon>Metazoa</taxon>
        <taxon>Spiralia</taxon>
        <taxon>Lophotrochozoa</taxon>
        <taxon>Platyhelminthes</taxon>
        <taxon>Cestoda</taxon>
        <taxon>Eucestoda</taxon>
        <taxon>Diphyllobothriidea</taxon>
        <taxon>Diphyllobothriidae</taxon>
        <taxon>Dibothriocephalus</taxon>
    </lineage>
</organism>
<dbReference type="EMBL" id="UYRU01085860">
    <property type="protein sequence ID" value="VDN34758.1"/>
    <property type="molecule type" value="Genomic_DNA"/>
</dbReference>
<gene>
    <name evidence="1" type="ORF">DILT_LOCUS16592</name>
</gene>
<name>A0A3P7NGK2_DIBLA</name>
<reference evidence="1 2" key="1">
    <citation type="submission" date="2018-11" db="EMBL/GenBank/DDBJ databases">
        <authorList>
            <consortium name="Pathogen Informatics"/>
        </authorList>
    </citation>
    <scope>NUCLEOTIDE SEQUENCE [LARGE SCALE GENOMIC DNA]</scope>
</reference>
<proteinExistence type="predicted"/>